<sequence>MEWLSPVDYSSQQQDVIAKRQPGTGEWLLTSREFKEFVREPGKTMLCPGIPGAGKTVLAATIIDHLQTAFQGDQNIAVVYLYFNYQVQQEQSHKALLRCLIKQLIELQPRASAEVEKLMSCHKEKRTRPSLDEGSAAFSVAVRALTNIYLVMDALDEYHALDPSDLYGWLNHIFTLQQASRFNILATSRPISEILAKFVSPIRKDIEAHEDGIESYIDTGKQRLLGGKLSSQSSLQELVKKQVLNATKGMFLLAKLHMDSLEGQARAGDLKRALRNLPQGSDRLDKTYDETLKRIDSQSESNRRLGRSILCWITYAERPLLAEELGEAVAVEENDTELDKDFCVDPSDIDSYCAGLI</sequence>
<feature type="domain" description="Nephrocystin 3-like N-terminal" evidence="2">
    <location>
        <begin position="23"/>
        <end position="189"/>
    </location>
</feature>
<gene>
    <name evidence="3" type="ORF">BDV95DRAFT_640573</name>
</gene>
<dbReference type="AlphaFoldDB" id="A0A7C8I3I6"/>
<accession>A0A7C8I3I6</accession>
<reference evidence="3 4" key="1">
    <citation type="submission" date="2020-01" db="EMBL/GenBank/DDBJ databases">
        <authorList>
            <consortium name="DOE Joint Genome Institute"/>
            <person name="Haridas S."/>
            <person name="Albert R."/>
            <person name="Binder M."/>
            <person name="Bloem J."/>
            <person name="Labutti K."/>
            <person name="Salamov A."/>
            <person name="Andreopoulos B."/>
            <person name="Baker S.E."/>
            <person name="Barry K."/>
            <person name="Bills G."/>
            <person name="Bluhm B.H."/>
            <person name="Cannon C."/>
            <person name="Castanera R."/>
            <person name="Culley D.E."/>
            <person name="Daum C."/>
            <person name="Ezra D."/>
            <person name="Gonzalez J.B."/>
            <person name="Henrissat B."/>
            <person name="Kuo A."/>
            <person name="Liang C."/>
            <person name="Lipzen A."/>
            <person name="Lutzoni F."/>
            <person name="Magnuson J."/>
            <person name="Mondo S."/>
            <person name="Nolan M."/>
            <person name="Ohm R."/>
            <person name="Pangilinan J."/>
            <person name="Park H.-J.H."/>
            <person name="Ramirez L."/>
            <person name="Alfaro M."/>
            <person name="Sun H."/>
            <person name="Tritt A."/>
            <person name="Yoshinaga Y."/>
            <person name="Zwiers L.-H.L."/>
            <person name="Turgeon B.G."/>
            <person name="Goodwin S.B."/>
            <person name="Spatafora J.W."/>
            <person name="Crous P.W."/>
            <person name="Grigoriev I.V."/>
        </authorList>
    </citation>
    <scope>NUCLEOTIDE SEQUENCE [LARGE SCALE GENOMIC DNA]</scope>
    <source>
        <strain evidence="3 4">CBS 611.86</strain>
    </source>
</reference>
<dbReference type="Gene3D" id="3.40.50.300">
    <property type="entry name" value="P-loop containing nucleotide triphosphate hydrolases"/>
    <property type="match status" value="1"/>
</dbReference>
<keyword evidence="4" id="KW-1185">Reference proteome</keyword>
<evidence type="ECO:0000313" key="4">
    <source>
        <dbReference type="Proteomes" id="UP000481861"/>
    </source>
</evidence>
<dbReference type="Pfam" id="PF24883">
    <property type="entry name" value="NPHP3_N"/>
    <property type="match status" value="1"/>
</dbReference>
<dbReference type="PANTHER" id="PTHR10039:SF15">
    <property type="entry name" value="NACHT DOMAIN-CONTAINING PROTEIN"/>
    <property type="match status" value="1"/>
</dbReference>
<feature type="non-terminal residue" evidence="3">
    <location>
        <position position="357"/>
    </location>
</feature>
<dbReference type="SUPFAM" id="SSF52540">
    <property type="entry name" value="P-loop containing nucleoside triphosphate hydrolases"/>
    <property type="match status" value="1"/>
</dbReference>
<organism evidence="3 4">
    <name type="scientific">Massariosphaeria phaeospora</name>
    <dbReference type="NCBI Taxonomy" id="100035"/>
    <lineage>
        <taxon>Eukaryota</taxon>
        <taxon>Fungi</taxon>
        <taxon>Dikarya</taxon>
        <taxon>Ascomycota</taxon>
        <taxon>Pezizomycotina</taxon>
        <taxon>Dothideomycetes</taxon>
        <taxon>Pleosporomycetidae</taxon>
        <taxon>Pleosporales</taxon>
        <taxon>Pleosporales incertae sedis</taxon>
        <taxon>Massariosphaeria</taxon>
    </lineage>
</organism>
<protein>
    <recommendedName>
        <fullName evidence="2">Nephrocystin 3-like N-terminal domain-containing protein</fullName>
    </recommendedName>
</protein>
<evidence type="ECO:0000259" key="2">
    <source>
        <dbReference type="Pfam" id="PF24883"/>
    </source>
</evidence>
<evidence type="ECO:0000313" key="3">
    <source>
        <dbReference type="EMBL" id="KAF2869928.1"/>
    </source>
</evidence>
<keyword evidence="1" id="KW-0677">Repeat</keyword>
<dbReference type="PANTHER" id="PTHR10039">
    <property type="entry name" value="AMELOGENIN"/>
    <property type="match status" value="1"/>
</dbReference>
<comment type="caution">
    <text evidence="3">The sequence shown here is derived from an EMBL/GenBank/DDBJ whole genome shotgun (WGS) entry which is preliminary data.</text>
</comment>
<dbReference type="EMBL" id="JAADJZ010000015">
    <property type="protein sequence ID" value="KAF2869928.1"/>
    <property type="molecule type" value="Genomic_DNA"/>
</dbReference>
<dbReference type="InterPro" id="IPR056884">
    <property type="entry name" value="NPHP3-like_N"/>
</dbReference>
<evidence type="ECO:0000256" key="1">
    <source>
        <dbReference type="ARBA" id="ARBA00022737"/>
    </source>
</evidence>
<dbReference type="InterPro" id="IPR027417">
    <property type="entry name" value="P-loop_NTPase"/>
</dbReference>
<proteinExistence type="predicted"/>
<dbReference type="OrthoDB" id="195446at2759"/>
<dbReference type="Proteomes" id="UP000481861">
    <property type="component" value="Unassembled WGS sequence"/>
</dbReference>
<name>A0A7C8I3I6_9PLEO</name>